<accession>A0A3N4ZLI0</accession>
<gene>
    <name evidence="2" type="ORF">EDD34_1376</name>
</gene>
<dbReference type="RefSeq" id="WP_170176986.1">
    <property type="nucleotide sequence ID" value="NZ_RKQZ01000001.1"/>
</dbReference>
<reference evidence="2 3" key="1">
    <citation type="submission" date="2018-11" db="EMBL/GenBank/DDBJ databases">
        <title>Sequencing the genomes of 1000 actinobacteria strains.</title>
        <authorList>
            <person name="Klenk H.-P."/>
        </authorList>
    </citation>
    <scope>NUCLEOTIDE SEQUENCE [LARGE SCALE GENOMIC DNA]</scope>
    <source>
        <strain evidence="2 3">DSM 15700</strain>
    </source>
</reference>
<keyword evidence="3" id="KW-1185">Reference proteome</keyword>
<comment type="caution">
    <text evidence="2">The sequence shown here is derived from an EMBL/GenBank/DDBJ whole genome shotgun (WGS) entry which is preliminary data.</text>
</comment>
<dbReference type="InterPro" id="IPR011528">
    <property type="entry name" value="NERD"/>
</dbReference>
<dbReference type="PROSITE" id="PS50965">
    <property type="entry name" value="NERD"/>
    <property type="match status" value="1"/>
</dbReference>
<dbReference type="EMBL" id="RKQZ01000001">
    <property type="protein sequence ID" value="RPF20771.1"/>
    <property type="molecule type" value="Genomic_DNA"/>
</dbReference>
<evidence type="ECO:0000259" key="1">
    <source>
        <dbReference type="PROSITE" id="PS50965"/>
    </source>
</evidence>
<feature type="domain" description="NERD" evidence="1">
    <location>
        <begin position="49"/>
        <end position="170"/>
    </location>
</feature>
<proteinExistence type="predicted"/>
<organism evidence="2 3">
    <name type="scientific">Myceligenerans xiligouense</name>
    <dbReference type="NCBI Taxonomy" id="253184"/>
    <lineage>
        <taxon>Bacteria</taxon>
        <taxon>Bacillati</taxon>
        <taxon>Actinomycetota</taxon>
        <taxon>Actinomycetes</taxon>
        <taxon>Micrococcales</taxon>
        <taxon>Promicromonosporaceae</taxon>
        <taxon>Myceligenerans</taxon>
    </lineage>
</organism>
<sequence length="226" mass="25178">MHLDEDLARNKPAQQLLLWRRDYLRKHPLRVLRGFLDGVADDQYRRIAQGIRGERAVARELGAFLGRHPRWRVLHSIVVSATGTDLDHLLIGPPGVYSINTKHWSGRRITGRSSTMRTTRADGSARHGEVTTLRAARHEGDRVSRLLSTAVGLTVSARPVVAFVDPAEVRDELSAAGVRLLALDTFQSWFDAEDASPATFTSDEVATLYQAARMPTTWLPVHSTRA</sequence>
<dbReference type="Pfam" id="PF08378">
    <property type="entry name" value="NERD"/>
    <property type="match status" value="1"/>
</dbReference>
<evidence type="ECO:0000313" key="3">
    <source>
        <dbReference type="Proteomes" id="UP000280501"/>
    </source>
</evidence>
<dbReference type="AlphaFoldDB" id="A0A3N4ZLI0"/>
<evidence type="ECO:0000313" key="2">
    <source>
        <dbReference type="EMBL" id="RPF20771.1"/>
    </source>
</evidence>
<name>A0A3N4ZLI0_9MICO</name>
<dbReference type="Proteomes" id="UP000280501">
    <property type="component" value="Unassembled WGS sequence"/>
</dbReference>
<protein>
    <submittedName>
        <fullName evidence="2">Nuclease-like protein</fullName>
    </submittedName>
</protein>